<evidence type="ECO:0000313" key="2">
    <source>
        <dbReference type="EMBL" id="QDU31971.1"/>
    </source>
</evidence>
<dbReference type="EMBL" id="CP036274">
    <property type="protein sequence ID" value="QDU31971.1"/>
    <property type="molecule type" value="Genomic_DNA"/>
</dbReference>
<dbReference type="OrthoDB" id="273717at2"/>
<dbReference type="AlphaFoldDB" id="A0A517YP21"/>
<reference evidence="2 3" key="1">
    <citation type="submission" date="2019-02" db="EMBL/GenBank/DDBJ databases">
        <title>Deep-cultivation of Planctomycetes and their phenomic and genomic characterization uncovers novel biology.</title>
        <authorList>
            <person name="Wiegand S."/>
            <person name="Jogler M."/>
            <person name="Boedeker C."/>
            <person name="Pinto D."/>
            <person name="Vollmers J."/>
            <person name="Rivas-Marin E."/>
            <person name="Kohn T."/>
            <person name="Peeters S.H."/>
            <person name="Heuer A."/>
            <person name="Rast P."/>
            <person name="Oberbeckmann S."/>
            <person name="Bunk B."/>
            <person name="Jeske O."/>
            <person name="Meyerdierks A."/>
            <person name="Storesund J.E."/>
            <person name="Kallscheuer N."/>
            <person name="Luecker S."/>
            <person name="Lage O.M."/>
            <person name="Pohl T."/>
            <person name="Merkel B.J."/>
            <person name="Hornburger P."/>
            <person name="Mueller R.-W."/>
            <person name="Bruemmer F."/>
            <person name="Labrenz M."/>
            <person name="Spormann A.M."/>
            <person name="Op den Camp H."/>
            <person name="Overmann J."/>
            <person name="Amann R."/>
            <person name="Jetten M.S.M."/>
            <person name="Mascher T."/>
            <person name="Medema M.H."/>
            <person name="Devos D.P."/>
            <person name="Kaster A.-K."/>
            <person name="Ovreas L."/>
            <person name="Rohde M."/>
            <person name="Galperin M.Y."/>
            <person name="Jogler C."/>
        </authorList>
    </citation>
    <scope>NUCLEOTIDE SEQUENCE [LARGE SCALE GENOMIC DNA]</scope>
    <source>
        <strain evidence="2 3">ETA_A8</strain>
    </source>
</reference>
<dbReference type="RefSeq" id="WP_145100017.1">
    <property type="nucleotide sequence ID" value="NZ_CP036274.1"/>
</dbReference>
<gene>
    <name evidence="2" type="ORF">ETAA8_71330</name>
</gene>
<proteinExistence type="predicted"/>
<organism evidence="2 3">
    <name type="scientific">Anatilimnocola aggregata</name>
    <dbReference type="NCBI Taxonomy" id="2528021"/>
    <lineage>
        <taxon>Bacteria</taxon>
        <taxon>Pseudomonadati</taxon>
        <taxon>Planctomycetota</taxon>
        <taxon>Planctomycetia</taxon>
        <taxon>Pirellulales</taxon>
        <taxon>Pirellulaceae</taxon>
        <taxon>Anatilimnocola</taxon>
    </lineage>
</organism>
<keyword evidence="1" id="KW-0472">Membrane</keyword>
<evidence type="ECO:0000256" key="1">
    <source>
        <dbReference type="SAM" id="Phobius"/>
    </source>
</evidence>
<protein>
    <submittedName>
        <fullName evidence="2">Uncharacterized protein</fullName>
    </submittedName>
</protein>
<dbReference type="KEGG" id="aagg:ETAA8_71330"/>
<name>A0A517YP21_9BACT</name>
<feature type="transmembrane region" description="Helical" evidence="1">
    <location>
        <begin position="114"/>
        <end position="137"/>
    </location>
</feature>
<dbReference type="InterPro" id="IPR036280">
    <property type="entry name" value="Multihaem_cyt_sf"/>
</dbReference>
<dbReference type="Proteomes" id="UP000315017">
    <property type="component" value="Chromosome"/>
</dbReference>
<dbReference type="SUPFAM" id="SSF48695">
    <property type="entry name" value="Multiheme cytochromes"/>
    <property type="match status" value="1"/>
</dbReference>
<keyword evidence="3" id="KW-1185">Reference proteome</keyword>
<sequence>MKLLIHCDEVFDILTRGPFPSGQDHDAAVEHHLRCCHDCRQLAEALRPAVELFHECLSAEEVDSLPEYHGNATPLTQPTARRLPREIAEVRLTDEMPILLNWDNRGHRPRASRWAMILSGSIGLAITAAVVVVMVSLGSSMRELQRPTQAGRGGDDPIAARPAANPQEGAQRLLALKLPAACWLANDFQATGQVSLEQQLAQALDRHEIACCTRCHSESQPHSPPIQQVATLQKSCLACHKG</sequence>
<keyword evidence="1" id="KW-0812">Transmembrane</keyword>
<evidence type="ECO:0000313" key="3">
    <source>
        <dbReference type="Proteomes" id="UP000315017"/>
    </source>
</evidence>
<accession>A0A517YP21</accession>
<keyword evidence="1" id="KW-1133">Transmembrane helix</keyword>